<organism evidence="1 2">
    <name type="scientific">Mangrovimicrobium sediminis</name>
    <dbReference type="NCBI Taxonomy" id="2562682"/>
    <lineage>
        <taxon>Bacteria</taxon>
        <taxon>Pseudomonadati</taxon>
        <taxon>Pseudomonadota</taxon>
        <taxon>Gammaproteobacteria</taxon>
        <taxon>Cellvibrionales</taxon>
        <taxon>Halieaceae</taxon>
        <taxon>Mangrovimicrobium</taxon>
    </lineage>
</organism>
<evidence type="ECO:0000313" key="2">
    <source>
        <dbReference type="Proteomes" id="UP000298050"/>
    </source>
</evidence>
<dbReference type="Proteomes" id="UP000298050">
    <property type="component" value="Unassembled WGS sequence"/>
</dbReference>
<sequence length="117" mass="13083">MSGNLLPAGFQALEPFVEGWAIEGSENRLRRRLQSTPEEREAFFEAAMPLVQPALAQLDKKRLTEFDAAEQRLMNLMLSMAHVAHAVEVQREDEPFHAEGARHITITRSSADSNPGL</sequence>
<dbReference type="RefSeq" id="WP_135441858.1">
    <property type="nucleotide sequence ID" value="NZ_SRLE01000005.1"/>
</dbReference>
<protein>
    <submittedName>
        <fullName evidence="1">Uncharacterized protein</fullName>
    </submittedName>
</protein>
<dbReference type="AlphaFoldDB" id="A0A4Z0M5L2"/>
<gene>
    <name evidence="1" type="ORF">E4634_06120</name>
</gene>
<evidence type="ECO:0000313" key="1">
    <source>
        <dbReference type="EMBL" id="TGD74774.1"/>
    </source>
</evidence>
<accession>A0A4Z0M5L2</accession>
<proteinExistence type="predicted"/>
<reference evidence="1 2" key="1">
    <citation type="submission" date="2019-04" db="EMBL/GenBank/DDBJ databases">
        <title>Taxonomy of novel Haliea sp. from mangrove soil of West Coast of India.</title>
        <authorList>
            <person name="Verma A."/>
            <person name="Kumar P."/>
            <person name="Krishnamurthi S."/>
        </authorList>
    </citation>
    <scope>NUCLEOTIDE SEQUENCE [LARGE SCALE GENOMIC DNA]</scope>
    <source>
        <strain evidence="1 2">SAOS-164</strain>
    </source>
</reference>
<keyword evidence="2" id="KW-1185">Reference proteome</keyword>
<dbReference type="EMBL" id="SRLE01000005">
    <property type="protein sequence ID" value="TGD74774.1"/>
    <property type="molecule type" value="Genomic_DNA"/>
</dbReference>
<dbReference type="OrthoDB" id="6690820at2"/>
<comment type="caution">
    <text evidence="1">The sequence shown here is derived from an EMBL/GenBank/DDBJ whole genome shotgun (WGS) entry which is preliminary data.</text>
</comment>
<name>A0A4Z0M5L2_9GAMM</name>